<feature type="compositionally biased region" description="Polar residues" evidence="1">
    <location>
        <begin position="140"/>
        <end position="152"/>
    </location>
</feature>
<sequence>MATDFLSAAVAAPPHPLPHFPRGLAISDLDLRDDRYPLISSSRHVPQATHKGTQTATLVSSHSHIQPDAMHKAVRGPPLPSSDSVSYGLTNMNMPSPTFPSAQPDILQVSDERRSMPHPDSQPSPLNAAVPNSYPLDHVQPSNSPPSMNEMNLQFFGPSRASQTSSSELSKAPPIGDVPLSTQHPSALQPGLPWQTYPRVSHPTDQYLPRSGAPASQGQGIHIATPSSPGMRMSSAAQYNPAMVVPVPVSSNPRVQAQQPTYINPAPAPVPINPILTSQPLPAEEVCVECAMRDQDMADVDVTSPGVWSRESDVHYEDLLRRELEDEAMGIPPQEQQRPRARGGRLTEANVKLWLTMNPKEPASKGEALEKYVTMQQTVVEAEAEAHARVVLEARQLEDRMRDAYSQLRRTAYELGVSTSSDERGIRIKTLRSSTPHLPNQTNGHSREVTVLENGMVVEHLDVRKEERDERQQRRREEKRARARKSSRGSAFDVASMYSTTPLTHTDGGLPLPSRASTSRPMSVLTSPVDTLTRGMQSNASVEALSMISAGASPNRRTRFFGARNLSPSFRSSDSLAASGMSGSMVDMHIALHPGGERLAHSPVDLADKYQTIDNWRDSSALFRSRGVEQKLEDRQKKRKSLAKIWRLVTGTSKHTSSPPDLSKTRSLDRAHDDDFPLTPPPPLSYLVSRGSGDNASSALRHVSTPSLPSSVSPNYPLSSVGMSPPTAPSSLLPSPTSSRPVVISEFSECRKAPLADSDGEQLPSPVPEEDNLQASSAQRSVHPTTSEPDLRRRVSPVLSSPVPPVPRIPTSVTQTTRLSSPVGWREKTLPPLPGERQSRSPGLVQGETRPRTLFSYDMREVNGEQVLVAPQPPFARGERRRQSFNGLGNSPSSLVVQTMPSRRVGIDPEKYGMFCGSRGGLVPTSQMQQPTKRKSRFSFASLFGRKAAVPAQDPEPVDFSLGRSSGSDARHEAELGMHYGHLMAEAEASQSHAFPRLSMSLTARKNIESLVDQSPDFVAYRYPSGDQNLHLLQ</sequence>
<feature type="compositionally biased region" description="Polar residues" evidence="1">
    <location>
        <begin position="884"/>
        <end position="895"/>
    </location>
</feature>
<evidence type="ECO:0000313" key="2">
    <source>
        <dbReference type="EMBL" id="KAF8482916.1"/>
    </source>
</evidence>
<feature type="region of interest" description="Disordered" evidence="1">
    <location>
        <begin position="652"/>
        <end position="740"/>
    </location>
</feature>
<name>A0A9P5TAZ0_9AGAM</name>
<evidence type="ECO:0000313" key="3">
    <source>
        <dbReference type="Proteomes" id="UP000759537"/>
    </source>
</evidence>
<reference evidence="2" key="2">
    <citation type="journal article" date="2020" name="Nat. Commun.">
        <title>Large-scale genome sequencing of mycorrhizal fungi provides insights into the early evolution of symbiotic traits.</title>
        <authorList>
            <person name="Miyauchi S."/>
            <person name="Kiss E."/>
            <person name="Kuo A."/>
            <person name="Drula E."/>
            <person name="Kohler A."/>
            <person name="Sanchez-Garcia M."/>
            <person name="Morin E."/>
            <person name="Andreopoulos B."/>
            <person name="Barry K.W."/>
            <person name="Bonito G."/>
            <person name="Buee M."/>
            <person name="Carver A."/>
            <person name="Chen C."/>
            <person name="Cichocki N."/>
            <person name="Clum A."/>
            <person name="Culley D."/>
            <person name="Crous P.W."/>
            <person name="Fauchery L."/>
            <person name="Girlanda M."/>
            <person name="Hayes R.D."/>
            <person name="Keri Z."/>
            <person name="LaButti K."/>
            <person name="Lipzen A."/>
            <person name="Lombard V."/>
            <person name="Magnuson J."/>
            <person name="Maillard F."/>
            <person name="Murat C."/>
            <person name="Nolan M."/>
            <person name="Ohm R.A."/>
            <person name="Pangilinan J."/>
            <person name="Pereira M.F."/>
            <person name="Perotto S."/>
            <person name="Peter M."/>
            <person name="Pfister S."/>
            <person name="Riley R."/>
            <person name="Sitrit Y."/>
            <person name="Stielow J.B."/>
            <person name="Szollosi G."/>
            <person name="Zifcakova L."/>
            <person name="Stursova M."/>
            <person name="Spatafora J.W."/>
            <person name="Tedersoo L."/>
            <person name="Vaario L.M."/>
            <person name="Yamada A."/>
            <person name="Yan M."/>
            <person name="Wang P."/>
            <person name="Xu J."/>
            <person name="Bruns T."/>
            <person name="Baldrian P."/>
            <person name="Vilgalys R."/>
            <person name="Dunand C."/>
            <person name="Henrissat B."/>
            <person name="Grigoriev I.V."/>
            <person name="Hibbett D."/>
            <person name="Nagy L.G."/>
            <person name="Martin F.M."/>
        </authorList>
    </citation>
    <scope>NUCLEOTIDE SEQUENCE</scope>
    <source>
        <strain evidence="2">Prilba</strain>
    </source>
</reference>
<organism evidence="2 3">
    <name type="scientific">Russula ochroleuca</name>
    <dbReference type="NCBI Taxonomy" id="152965"/>
    <lineage>
        <taxon>Eukaryota</taxon>
        <taxon>Fungi</taxon>
        <taxon>Dikarya</taxon>
        <taxon>Basidiomycota</taxon>
        <taxon>Agaricomycotina</taxon>
        <taxon>Agaricomycetes</taxon>
        <taxon>Russulales</taxon>
        <taxon>Russulaceae</taxon>
        <taxon>Russula</taxon>
    </lineage>
</organism>
<feature type="compositionally biased region" description="Low complexity" evidence="1">
    <location>
        <begin position="703"/>
        <end position="714"/>
    </location>
</feature>
<feature type="compositionally biased region" description="Polar residues" evidence="1">
    <location>
        <begin position="160"/>
        <end position="169"/>
    </location>
</feature>
<feature type="compositionally biased region" description="Basic and acidic residues" evidence="1">
    <location>
        <begin position="663"/>
        <end position="675"/>
    </location>
</feature>
<dbReference type="OrthoDB" id="28208at2759"/>
<protein>
    <submittedName>
        <fullName evidence="2">Uncharacterized protein</fullName>
    </submittedName>
</protein>
<feature type="compositionally biased region" description="Polar residues" evidence="1">
    <location>
        <begin position="81"/>
        <end position="101"/>
    </location>
</feature>
<feature type="region of interest" description="Disordered" evidence="1">
    <location>
        <begin position="755"/>
        <end position="850"/>
    </location>
</feature>
<feature type="compositionally biased region" description="Basic and acidic residues" evidence="1">
    <location>
        <begin position="462"/>
        <end position="480"/>
    </location>
</feature>
<proteinExistence type="predicted"/>
<feature type="compositionally biased region" description="Polar residues" evidence="1">
    <location>
        <begin position="773"/>
        <end position="788"/>
    </location>
</feature>
<dbReference type="AlphaFoldDB" id="A0A9P5TAZ0"/>
<gene>
    <name evidence="2" type="ORF">DFH94DRAFT_824308</name>
</gene>
<evidence type="ECO:0000256" key="1">
    <source>
        <dbReference type="SAM" id="MobiDB-lite"/>
    </source>
</evidence>
<dbReference type="EMBL" id="WHVB01000005">
    <property type="protein sequence ID" value="KAF8482916.1"/>
    <property type="molecule type" value="Genomic_DNA"/>
</dbReference>
<comment type="caution">
    <text evidence="2">The sequence shown here is derived from an EMBL/GenBank/DDBJ whole genome shotgun (WGS) entry which is preliminary data.</text>
</comment>
<dbReference type="Proteomes" id="UP000759537">
    <property type="component" value="Unassembled WGS sequence"/>
</dbReference>
<feature type="compositionally biased region" description="Low complexity" evidence="1">
    <location>
        <begin position="729"/>
        <end position="740"/>
    </location>
</feature>
<feature type="region of interest" description="Disordered" evidence="1">
    <location>
        <begin position="462"/>
        <end position="524"/>
    </location>
</feature>
<feature type="compositionally biased region" description="Polar residues" evidence="1">
    <location>
        <begin position="515"/>
        <end position="524"/>
    </location>
</feature>
<reference evidence="2" key="1">
    <citation type="submission" date="2019-10" db="EMBL/GenBank/DDBJ databases">
        <authorList>
            <consortium name="DOE Joint Genome Institute"/>
            <person name="Kuo A."/>
            <person name="Miyauchi S."/>
            <person name="Kiss E."/>
            <person name="Drula E."/>
            <person name="Kohler A."/>
            <person name="Sanchez-Garcia M."/>
            <person name="Andreopoulos B."/>
            <person name="Barry K.W."/>
            <person name="Bonito G."/>
            <person name="Buee M."/>
            <person name="Carver A."/>
            <person name="Chen C."/>
            <person name="Cichocki N."/>
            <person name="Clum A."/>
            <person name="Culley D."/>
            <person name="Crous P.W."/>
            <person name="Fauchery L."/>
            <person name="Girlanda M."/>
            <person name="Hayes R."/>
            <person name="Keri Z."/>
            <person name="LaButti K."/>
            <person name="Lipzen A."/>
            <person name="Lombard V."/>
            <person name="Magnuson J."/>
            <person name="Maillard F."/>
            <person name="Morin E."/>
            <person name="Murat C."/>
            <person name="Nolan M."/>
            <person name="Ohm R."/>
            <person name="Pangilinan J."/>
            <person name="Pereira M."/>
            <person name="Perotto S."/>
            <person name="Peter M."/>
            <person name="Riley R."/>
            <person name="Sitrit Y."/>
            <person name="Stielow B."/>
            <person name="Szollosi G."/>
            <person name="Zifcakova L."/>
            <person name="Stursova M."/>
            <person name="Spatafora J.W."/>
            <person name="Tedersoo L."/>
            <person name="Vaario L.-M."/>
            <person name="Yamada A."/>
            <person name="Yan M."/>
            <person name="Wang P."/>
            <person name="Xu J."/>
            <person name="Bruns T."/>
            <person name="Baldrian P."/>
            <person name="Vilgalys R."/>
            <person name="Henrissat B."/>
            <person name="Grigoriev I.V."/>
            <person name="Hibbett D."/>
            <person name="Nagy L.G."/>
            <person name="Martin F.M."/>
        </authorList>
    </citation>
    <scope>NUCLEOTIDE SEQUENCE</scope>
    <source>
        <strain evidence="2">Prilba</strain>
    </source>
</reference>
<feature type="region of interest" description="Disordered" evidence="1">
    <location>
        <begin position="70"/>
        <end position="195"/>
    </location>
</feature>
<accession>A0A9P5TAZ0</accession>
<feature type="region of interest" description="Disordered" evidence="1">
    <location>
        <begin position="871"/>
        <end position="895"/>
    </location>
</feature>
<keyword evidence="3" id="KW-1185">Reference proteome</keyword>